<feature type="domain" description="Metallo-beta-lactamase" evidence="8">
    <location>
        <begin position="495"/>
        <end position="682"/>
    </location>
</feature>
<evidence type="ECO:0000313" key="9">
    <source>
        <dbReference type="EMBL" id="VEJ35205.1"/>
    </source>
</evidence>
<evidence type="ECO:0000256" key="4">
    <source>
        <dbReference type="ARBA" id="ARBA00022989"/>
    </source>
</evidence>
<evidence type="ECO:0000259" key="8">
    <source>
        <dbReference type="SMART" id="SM00849"/>
    </source>
</evidence>
<dbReference type="InterPro" id="IPR004477">
    <property type="entry name" value="ComEC_N"/>
</dbReference>
<feature type="transmembrane region" description="Helical" evidence="6">
    <location>
        <begin position="284"/>
        <end position="301"/>
    </location>
</feature>
<feature type="transmembrane region" description="Helical" evidence="6">
    <location>
        <begin position="307"/>
        <end position="326"/>
    </location>
</feature>
<evidence type="ECO:0000313" key="10">
    <source>
        <dbReference type="Proteomes" id="UP000269544"/>
    </source>
</evidence>
<evidence type="ECO:0000256" key="2">
    <source>
        <dbReference type="ARBA" id="ARBA00022475"/>
    </source>
</evidence>
<name>A0A3S4ZQ95_9FIRM</name>
<dbReference type="OrthoDB" id="9761531at2"/>
<dbReference type="Gene3D" id="3.60.15.10">
    <property type="entry name" value="Ribonuclease Z/Hydroxyacylglutathione hydrolase-like"/>
    <property type="match status" value="1"/>
</dbReference>
<evidence type="ECO:0000256" key="1">
    <source>
        <dbReference type="ARBA" id="ARBA00004651"/>
    </source>
</evidence>
<evidence type="ECO:0000256" key="5">
    <source>
        <dbReference type="ARBA" id="ARBA00023136"/>
    </source>
</evidence>
<organism evidence="9 10">
    <name type="scientific">Aedoeadaptatus ivorii</name>
    <dbReference type="NCBI Taxonomy" id="54006"/>
    <lineage>
        <taxon>Bacteria</taxon>
        <taxon>Bacillati</taxon>
        <taxon>Bacillota</taxon>
        <taxon>Tissierellia</taxon>
        <taxon>Tissierellales</taxon>
        <taxon>Peptoniphilaceae</taxon>
        <taxon>Aedoeadaptatus</taxon>
    </lineage>
</organism>
<comment type="subcellular location">
    <subcellularLocation>
        <location evidence="1">Cell membrane</location>
        <topology evidence="1">Multi-pass membrane protein</topology>
    </subcellularLocation>
</comment>
<dbReference type="PANTHER" id="PTHR30619:SF7">
    <property type="entry name" value="BETA-LACTAMASE DOMAIN PROTEIN"/>
    <property type="match status" value="1"/>
</dbReference>
<feature type="transmembrane region" description="Helical" evidence="6">
    <location>
        <begin position="364"/>
        <end position="392"/>
    </location>
</feature>
<keyword evidence="7" id="KW-0732">Signal</keyword>
<dbReference type="SUPFAM" id="SSF56281">
    <property type="entry name" value="Metallo-hydrolase/oxidoreductase"/>
    <property type="match status" value="1"/>
</dbReference>
<feature type="transmembrane region" description="Helical" evidence="6">
    <location>
        <begin position="338"/>
        <end position="358"/>
    </location>
</feature>
<dbReference type="SMART" id="SM00849">
    <property type="entry name" value="Lactamase_B"/>
    <property type="match status" value="1"/>
</dbReference>
<dbReference type="EMBL" id="LR134523">
    <property type="protein sequence ID" value="VEJ35205.1"/>
    <property type="molecule type" value="Genomic_DNA"/>
</dbReference>
<feature type="transmembrane region" description="Helical" evidence="6">
    <location>
        <begin position="428"/>
        <end position="451"/>
    </location>
</feature>
<dbReference type="KEGG" id="piv:NCTC13079_00566"/>
<dbReference type="InterPro" id="IPR001279">
    <property type="entry name" value="Metallo-B-lactamas"/>
</dbReference>
<dbReference type="NCBIfam" id="TIGR00360">
    <property type="entry name" value="ComEC_N-term"/>
    <property type="match status" value="1"/>
</dbReference>
<protein>
    <submittedName>
        <fullName evidence="9">ComEC family competence protein</fullName>
    </submittedName>
</protein>
<dbReference type="AlphaFoldDB" id="A0A3S4ZQ95"/>
<keyword evidence="4 6" id="KW-1133">Transmembrane helix</keyword>
<gene>
    <name evidence="9" type="ORF">NCTC13079_00566</name>
</gene>
<dbReference type="NCBIfam" id="TIGR00361">
    <property type="entry name" value="ComEC_Rec2"/>
    <property type="match status" value="1"/>
</dbReference>
<feature type="transmembrane region" description="Helical" evidence="6">
    <location>
        <begin position="736"/>
        <end position="754"/>
    </location>
</feature>
<dbReference type="InterPro" id="IPR035681">
    <property type="entry name" value="ComA-like_MBL"/>
</dbReference>
<dbReference type="Pfam" id="PF03772">
    <property type="entry name" value="Competence"/>
    <property type="match status" value="1"/>
</dbReference>
<dbReference type="GO" id="GO:0030420">
    <property type="term" value="P:establishment of competence for transformation"/>
    <property type="evidence" value="ECO:0007669"/>
    <property type="project" value="InterPro"/>
</dbReference>
<accession>A0A3S4ZQ95</accession>
<dbReference type="PROSITE" id="PS51257">
    <property type="entry name" value="PROKAR_LIPOPROTEIN"/>
    <property type="match status" value="1"/>
</dbReference>
<dbReference type="CDD" id="cd07731">
    <property type="entry name" value="ComA-like_MBL-fold"/>
    <property type="match status" value="1"/>
</dbReference>
<feature type="chain" id="PRO_5038861974" evidence="7">
    <location>
        <begin position="20"/>
        <end position="789"/>
    </location>
</feature>
<keyword evidence="3 6" id="KW-0812">Transmembrane</keyword>
<evidence type="ECO:0000256" key="6">
    <source>
        <dbReference type="SAM" id="Phobius"/>
    </source>
</evidence>
<keyword evidence="10" id="KW-1185">Reference proteome</keyword>
<reference evidence="9 10" key="1">
    <citation type="submission" date="2018-12" db="EMBL/GenBank/DDBJ databases">
        <authorList>
            <consortium name="Pathogen Informatics"/>
        </authorList>
    </citation>
    <scope>NUCLEOTIDE SEQUENCE [LARGE SCALE GENOMIC DNA]</scope>
    <source>
        <strain evidence="9 10">NCTC13079</strain>
    </source>
</reference>
<feature type="transmembrane region" description="Helical" evidence="6">
    <location>
        <begin position="463"/>
        <end position="482"/>
    </location>
</feature>
<dbReference type="RefSeq" id="WP_126465030.1">
    <property type="nucleotide sequence ID" value="NZ_LR134523.1"/>
</dbReference>
<evidence type="ECO:0000256" key="3">
    <source>
        <dbReference type="ARBA" id="ARBA00022692"/>
    </source>
</evidence>
<dbReference type="Pfam" id="PF00753">
    <property type="entry name" value="Lactamase_B"/>
    <property type="match status" value="1"/>
</dbReference>
<dbReference type="PANTHER" id="PTHR30619">
    <property type="entry name" value="DNA INTERNALIZATION/COMPETENCE PROTEIN COMEC/REC2"/>
    <property type="match status" value="1"/>
</dbReference>
<dbReference type="Proteomes" id="UP000269544">
    <property type="component" value="Chromosome"/>
</dbReference>
<feature type="signal peptide" evidence="7">
    <location>
        <begin position="1"/>
        <end position="19"/>
    </location>
</feature>
<feature type="transmembrane region" description="Helical" evidence="6">
    <location>
        <begin position="242"/>
        <end position="264"/>
    </location>
</feature>
<dbReference type="InterPro" id="IPR052159">
    <property type="entry name" value="Competence_DNA_uptake"/>
</dbReference>
<feature type="transmembrane region" description="Helical" evidence="6">
    <location>
        <begin position="213"/>
        <end position="230"/>
    </location>
</feature>
<sequence>MKRPWFLLCSAFAAGCLLADCVSSDLFFLIFLFAVGGAALCRRGGLVLGALLMAASFAWCMHETASVTAGPYRFAARGRVVKSEAHYYDLSAGIGKRTRVLSESMPPAGTEMVVRGPVRYPERPKNPGQPDDVRYALSRGIVRTIRPVAEETLSKAETDPPGSLLAGRESLVRRLRGVFDRHLPPRDADVLSAMVLGTRAEAKSTDSLRTLDLVHILSVSGLHIGVWILLWEKVLRRLTAPVAFRVLWIHLFLAAYLFLADFPVGGMRIWAMVLFRDLARAKNVPADPMYALFFSAGVFLLCNPFYIFHRGFLFSFFSVYGLFFLYPKLRPLLPTGGVLRDGLVASVSVTALIAPLLLETAGGISWAGILANVVVLPAASIVLIGGILLLGFAAIAPPLALGTAFFLHLVLSALFGFTDAIAMLSSSWVLPAFSLPESAAYIAAIHAAVLFPWRRLTQRAGRVLILQAVGVAFAALSTTYILSPPLTITQLYVGQGDCAFVRSGDFCALIDTSGSAGANDPARRYVLPFLRNQGVGRLDAVVLSHHDMDHAQGIFSIKDAVPIDAVYGPAADGNDALFREIERVAGRVHTAPGMYKAGQGRILLYPSVGRGDNAASMVAEVFYGENAALFMGDLPQREEEILFQRPGKRGIVKLGHHGSRTSTGEAFLINTRPDLALISAGKDNPYGHPHEEVLERLKEHRIPYKKTEDGAVRMDFYGDSIAVDAFRTTRISMARGMIFFLFMVLCIGIVRMGAEYCKKREEIWTQWTIRGPISSTGRKNTVWRSGAEK</sequence>
<dbReference type="GO" id="GO:0005886">
    <property type="term" value="C:plasma membrane"/>
    <property type="evidence" value="ECO:0007669"/>
    <property type="project" value="UniProtKB-SubCell"/>
</dbReference>
<evidence type="ECO:0000256" key="7">
    <source>
        <dbReference type="SAM" id="SignalP"/>
    </source>
</evidence>
<proteinExistence type="predicted"/>
<feature type="transmembrane region" description="Helical" evidence="6">
    <location>
        <begin position="399"/>
        <end position="422"/>
    </location>
</feature>
<keyword evidence="2" id="KW-1003">Cell membrane</keyword>
<dbReference type="InterPro" id="IPR036866">
    <property type="entry name" value="RibonucZ/Hydroxyglut_hydro"/>
</dbReference>
<dbReference type="InterPro" id="IPR004797">
    <property type="entry name" value="Competence_ComEC/Rec2"/>
</dbReference>
<keyword evidence="5 6" id="KW-0472">Membrane</keyword>